<dbReference type="EMBL" id="LAKD02000083">
    <property type="protein sequence ID" value="OPF74061.1"/>
    <property type="molecule type" value="Genomic_DNA"/>
</dbReference>
<keyword evidence="3" id="KW-1185">Reference proteome</keyword>
<dbReference type="AlphaFoldDB" id="A0A1V4CZI2"/>
<gene>
    <name evidence="2" type="ORF">VT50_0227295</name>
</gene>
<proteinExistence type="predicted"/>
<evidence type="ECO:0000313" key="2">
    <source>
        <dbReference type="EMBL" id="OPF74061.1"/>
    </source>
</evidence>
<dbReference type="Proteomes" id="UP000033615">
    <property type="component" value="Unassembled WGS sequence"/>
</dbReference>
<feature type="compositionally biased region" description="Low complexity" evidence="1">
    <location>
        <begin position="68"/>
        <end position="77"/>
    </location>
</feature>
<evidence type="ECO:0000313" key="3">
    <source>
        <dbReference type="Proteomes" id="UP000033615"/>
    </source>
</evidence>
<protein>
    <submittedName>
        <fullName evidence="2">Uncharacterized protein</fullName>
    </submittedName>
</protein>
<name>A0A1V4CZI2_9ACTN</name>
<reference evidence="2" key="1">
    <citation type="submission" date="2016-12" db="EMBL/GenBank/DDBJ databases">
        <title>Genome sequence of Streptomyces antioxidans MUSC 164.</title>
        <authorList>
            <person name="Lee L.-H."/>
            <person name="Ser H.-L."/>
        </authorList>
    </citation>
    <scope>NUCLEOTIDE SEQUENCE [LARGE SCALE GENOMIC DNA]</scope>
    <source>
        <strain evidence="2">MUSC 164</strain>
    </source>
</reference>
<evidence type="ECO:0000256" key="1">
    <source>
        <dbReference type="SAM" id="MobiDB-lite"/>
    </source>
</evidence>
<comment type="caution">
    <text evidence="2">The sequence shown here is derived from an EMBL/GenBank/DDBJ whole genome shotgun (WGS) entry which is preliminary data.</text>
</comment>
<feature type="region of interest" description="Disordered" evidence="1">
    <location>
        <begin position="68"/>
        <end position="99"/>
    </location>
</feature>
<feature type="region of interest" description="Disordered" evidence="1">
    <location>
        <begin position="1"/>
        <end position="39"/>
    </location>
</feature>
<sequence length="99" mass="9470">MLTASASGRADPVPPSAAPEFGVGALPREGGDGADAAPEDVEAADVAPVDGALEGVGSACVGSAFRAADAPASSAGPGEDRSDSALMVCSLRTRRTSGG</sequence>
<organism evidence="2 3">
    <name type="scientific">Streptomyces antioxidans</name>
    <dbReference type="NCBI Taxonomy" id="1507734"/>
    <lineage>
        <taxon>Bacteria</taxon>
        <taxon>Bacillati</taxon>
        <taxon>Actinomycetota</taxon>
        <taxon>Actinomycetes</taxon>
        <taxon>Kitasatosporales</taxon>
        <taxon>Streptomycetaceae</taxon>
        <taxon>Streptomyces</taxon>
    </lineage>
</organism>
<accession>A0A1V4CZI2</accession>